<accession>A0A1G6IC83</accession>
<keyword evidence="1" id="KW-0812">Transmembrane</keyword>
<name>A0A1G6IC83_9BACT</name>
<keyword evidence="4" id="KW-1185">Reference proteome</keyword>
<evidence type="ECO:0000313" key="5">
    <source>
        <dbReference type="Proteomes" id="UP000297288"/>
    </source>
</evidence>
<evidence type="ECO:0008006" key="6">
    <source>
        <dbReference type="Google" id="ProtNLM"/>
    </source>
</evidence>
<dbReference type="EMBL" id="SRME01000001">
    <property type="protein sequence ID" value="TGG89159.1"/>
    <property type="molecule type" value="Genomic_DNA"/>
</dbReference>
<reference evidence="3 5" key="2">
    <citation type="submission" date="2019-04" db="EMBL/GenBank/DDBJ databases">
        <title>Draft genome sequence data and analysis of a Fermenting Bacterium, Geotoga petraea strain HO-Geo1, isolated from heavy-oil petroleum reservoir in Russia.</title>
        <authorList>
            <person name="Grouzdev D.S."/>
            <person name="Semenova E.M."/>
            <person name="Sokolova D.S."/>
            <person name="Tourova T.P."/>
            <person name="Poltaraus A.B."/>
            <person name="Nazina T.N."/>
        </authorList>
    </citation>
    <scope>NUCLEOTIDE SEQUENCE [LARGE SCALE GENOMIC DNA]</scope>
    <source>
        <strain evidence="3 5">HO-Geo1</strain>
    </source>
</reference>
<evidence type="ECO:0000313" key="3">
    <source>
        <dbReference type="EMBL" id="TGG89159.1"/>
    </source>
</evidence>
<protein>
    <recommendedName>
        <fullName evidence="6">DUF2154 domain-containing protein</fullName>
    </recommendedName>
</protein>
<sequence length="316" mass="35639">MSGALVSILIGIIILLGVVFEITISFSIAVEIFFGVIFLADGLKVFKNPKSDKVGSIIFGSILLIDAFGIFKQNIGFWQIILLLIASYLIGWGIYSIFTSNRFLSIKSNKIKDDHMKIKVPFNRNKYNLSYNLDWTKLSLVSASSENYNVKIDSLSDGDIFKRSFDWNDNELKVENKLKVSNIKVPERSKMTSWIREDLKYNYLLNLSVSDVFIDMRKSFPDNVIINSTASKIVLIPSNTKDSSIDADLEISTLTVKLPDNVGLVLNQVGELNLRTFEGLIEREDGSYISANFSEAEYTCYLNISSDMSRLSIQLI</sequence>
<keyword evidence="1" id="KW-1133">Transmembrane helix</keyword>
<dbReference type="Proteomes" id="UP000199322">
    <property type="component" value="Unassembled WGS sequence"/>
</dbReference>
<feature type="transmembrane region" description="Helical" evidence="1">
    <location>
        <begin position="6"/>
        <end position="39"/>
    </location>
</feature>
<gene>
    <name evidence="3" type="ORF">E4650_02910</name>
    <name evidence="2" type="ORF">SAMN04488588_0323</name>
</gene>
<dbReference type="RefSeq" id="WP_091402200.1">
    <property type="nucleotide sequence ID" value="NZ_FMYV01000001.1"/>
</dbReference>
<dbReference type="OrthoDB" id="42223at2"/>
<evidence type="ECO:0000313" key="4">
    <source>
        <dbReference type="Proteomes" id="UP000199322"/>
    </source>
</evidence>
<feature type="transmembrane region" description="Helical" evidence="1">
    <location>
        <begin position="51"/>
        <end position="71"/>
    </location>
</feature>
<dbReference type="AlphaFoldDB" id="A0A1G6IC83"/>
<dbReference type="Proteomes" id="UP000297288">
    <property type="component" value="Unassembled WGS sequence"/>
</dbReference>
<feature type="transmembrane region" description="Helical" evidence="1">
    <location>
        <begin position="77"/>
        <end position="98"/>
    </location>
</feature>
<reference evidence="2 4" key="1">
    <citation type="submission" date="2016-10" db="EMBL/GenBank/DDBJ databases">
        <authorList>
            <person name="de Groot N.N."/>
        </authorList>
    </citation>
    <scope>NUCLEOTIDE SEQUENCE [LARGE SCALE GENOMIC DNA]</scope>
    <source>
        <strain evidence="2 4">WG14</strain>
    </source>
</reference>
<organism evidence="2 4">
    <name type="scientific">Geotoga petraea</name>
    <dbReference type="NCBI Taxonomy" id="28234"/>
    <lineage>
        <taxon>Bacteria</taxon>
        <taxon>Thermotogati</taxon>
        <taxon>Thermotogota</taxon>
        <taxon>Thermotogae</taxon>
        <taxon>Petrotogales</taxon>
        <taxon>Petrotogaceae</taxon>
        <taxon>Geotoga</taxon>
    </lineage>
</organism>
<proteinExistence type="predicted"/>
<evidence type="ECO:0000313" key="2">
    <source>
        <dbReference type="EMBL" id="SDC03983.1"/>
    </source>
</evidence>
<evidence type="ECO:0000256" key="1">
    <source>
        <dbReference type="SAM" id="Phobius"/>
    </source>
</evidence>
<dbReference type="STRING" id="28234.SAMN04488588_0323"/>
<dbReference type="EMBL" id="FMYV01000001">
    <property type="protein sequence ID" value="SDC03983.1"/>
    <property type="molecule type" value="Genomic_DNA"/>
</dbReference>
<keyword evidence="1" id="KW-0472">Membrane</keyword>